<feature type="transmembrane region" description="Helical" evidence="11">
    <location>
        <begin position="116"/>
        <end position="142"/>
    </location>
</feature>
<feature type="transmembrane region" description="Helical" evidence="11">
    <location>
        <begin position="78"/>
        <end position="104"/>
    </location>
</feature>
<evidence type="ECO:0000256" key="10">
    <source>
        <dbReference type="SAM" id="MobiDB-lite"/>
    </source>
</evidence>
<dbReference type="RefSeq" id="XP_692446.5">
    <property type="nucleotide sequence ID" value="XM_687354.9"/>
</dbReference>
<comment type="subcellular location">
    <subcellularLocation>
        <location evidence="1">Cell junction</location>
        <location evidence="1">Tight junction</location>
    </subcellularLocation>
    <subcellularLocation>
        <location evidence="2">Cell membrane</location>
        <topology evidence="2">Multi-pass membrane protein</topology>
    </subcellularLocation>
</comment>
<keyword evidence="13" id="KW-1185">Reference proteome</keyword>
<evidence type="ECO:0000256" key="1">
    <source>
        <dbReference type="ARBA" id="ARBA00004435"/>
    </source>
</evidence>
<dbReference type="RefSeq" id="XP_021332664.1">
    <property type="nucleotide sequence ID" value="XM_021476989.2"/>
</dbReference>
<reference evidence="12" key="1">
    <citation type="submission" date="2011-06" db="UniProtKB">
        <authorList>
            <consortium name="Ensembl"/>
        </authorList>
    </citation>
    <scope>IDENTIFICATION</scope>
    <source>
        <strain evidence="12">Tuebingen</strain>
    </source>
</reference>
<evidence type="ECO:0000313" key="15">
    <source>
        <dbReference type="RefSeq" id="XP_692446.5"/>
    </source>
</evidence>
<reference evidence="12 13" key="2">
    <citation type="journal article" date="2013" name="Nature">
        <title>The zebrafish reference genome sequence and its relationship to the human genome.</title>
        <authorList>
            <consortium name="Genome Reference Consortium Zebrafish"/>
            <person name="Howe K."/>
            <person name="Clark M.D."/>
            <person name="Torroja C.F."/>
            <person name="Torrance J."/>
            <person name="Berthelot C."/>
            <person name="Muffato M."/>
            <person name="Collins J.E."/>
            <person name="Humphray S."/>
            <person name="McLaren K."/>
            <person name="Matthews L."/>
            <person name="McLaren S."/>
            <person name="Sealy I."/>
            <person name="Caccamo M."/>
            <person name="Churcher C."/>
            <person name="Scott C."/>
            <person name="Barrett J.C."/>
            <person name="Koch R."/>
            <person name="Rauch G.J."/>
            <person name="White S."/>
            <person name="Chow W."/>
            <person name="Kilian B."/>
            <person name="Quintais L.T."/>
            <person name="Guerra-Assuncao J.A."/>
            <person name="Zhou Y."/>
            <person name="Gu Y."/>
            <person name="Yen J."/>
            <person name="Vogel J.H."/>
            <person name="Eyre T."/>
            <person name="Redmond S."/>
            <person name="Banerjee R."/>
            <person name="Chi J."/>
            <person name="Fu B."/>
            <person name="Langley E."/>
            <person name="Maguire S.F."/>
            <person name="Laird G.K."/>
            <person name="Lloyd D."/>
            <person name="Kenyon E."/>
            <person name="Donaldson S."/>
            <person name="Sehra H."/>
            <person name="Almeida-King J."/>
            <person name="Loveland J."/>
            <person name="Trevanion S."/>
            <person name="Jones M."/>
            <person name="Quail M."/>
            <person name="Willey D."/>
            <person name="Hunt A."/>
            <person name="Burton J."/>
            <person name="Sims S."/>
            <person name="McLay K."/>
            <person name="Plumb B."/>
            <person name="Davis J."/>
            <person name="Clee C."/>
            <person name="Oliver K."/>
            <person name="Clark R."/>
            <person name="Riddle C."/>
            <person name="Elliot D."/>
            <person name="Eliott D."/>
            <person name="Threadgold G."/>
            <person name="Harden G."/>
            <person name="Ware D."/>
            <person name="Begum S."/>
            <person name="Mortimore B."/>
            <person name="Mortimer B."/>
            <person name="Kerry G."/>
            <person name="Heath P."/>
            <person name="Phillimore B."/>
            <person name="Tracey A."/>
            <person name="Corby N."/>
            <person name="Dunn M."/>
            <person name="Johnson C."/>
            <person name="Wood J."/>
            <person name="Clark S."/>
            <person name="Pelan S."/>
            <person name="Griffiths G."/>
            <person name="Smith M."/>
            <person name="Glithero R."/>
            <person name="Howden P."/>
            <person name="Barker N."/>
            <person name="Lloyd C."/>
            <person name="Stevens C."/>
            <person name="Harley J."/>
            <person name="Holt K."/>
            <person name="Panagiotidis G."/>
            <person name="Lovell J."/>
            <person name="Beasley H."/>
            <person name="Henderson C."/>
            <person name="Gordon D."/>
            <person name="Auger K."/>
            <person name="Wright D."/>
            <person name="Collins J."/>
            <person name="Raisen C."/>
            <person name="Dyer L."/>
            <person name="Leung K."/>
            <person name="Robertson L."/>
            <person name="Ambridge K."/>
            <person name="Leongamornlert D."/>
            <person name="McGuire S."/>
            <person name="Gilderthorp R."/>
            <person name="Griffiths C."/>
            <person name="Manthravadi D."/>
            <person name="Nichol S."/>
            <person name="Barker G."/>
            <person name="Whitehead S."/>
            <person name="Kay M."/>
            <person name="Brown J."/>
            <person name="Murnane C."/>
            <person name="Gray E."/>
            <person name="Humphries M."/>
            <person name="Sycamore N."/>
            <person name="Barker D."/>
            <person name="Saunders D."/>
            <person name="Wallis J."/>
            <person name="Babbage A."/>
            <person name="Hammond S."/>
            <person name="Mashreghi-Mohammadi M."/>
            <person name="Barr L."/>
            <person name="Martin S."/>
            <person name="Wray P."/>
            <person name="Ellington A."/>
            <person name="Matthews N."/>
            <person name="Ellwood M."/>
            <person name="Woodmansey R."/>
            <person name="Clark G."/>
            <person name="Cooper J."/>
            <person name="Cooper J."/>
            <person name="Tromans A."/>
            <person name="Grafham D."/>
            <person name="Skuce C."/>
            <person name="Pandian R."/>
            <person name="Andrews R."/>
            <person name="Harrison E."/>
            <person name="Kimberley A."/>
            <person name="Garnett J."/>
            <person name="Fosker N."/>
            <person name="Hall R."/>
            <person name="Garner P."/>
            <person name="Kelly D."/>
            <person name="Bird C."/>
            <person name="Palmer S."/>
            <person name="Gehring I."/>
            <person name="Berger A."/>
            <person name="Dooley C.M."/>
            <person name="Ersan-Urun Z."/>
            <person name="Eser C."/>
            <person name="Geiger H."/>
            <person name="Geisler M."/>
            <person name="Karotki L."/>
            <person name="Kirn A."/>
            <person name="Konantz J."/>
            <person name="Konantz M."/>
            <person name="Oberlander M."/>
            <person name="Rudolph-Geiger S."/>
            <person name="Teucke M."/>
            <person name="Lanz C."/>
            <person name="Raddatz G."/>
            <person name="Osoegawa K."/>
            <person name="Zhu B."/>
            <person name="Rapp A."/>
            <person name="Widaa S."/>
            <person name="Langford C."/>
            <person name="Yang F."/>
            <person name="Schuster S.C."/>
            <person name="Carter N.P."/>
            <person name="Harrow J."/>
            <person name="Ning Z."/>
            <person name="Herrero J."/>
            <person name="Searle S.M."/>
            <person name="Enright A."/>
            <person name="Geisler R."/>
            <person name="Plasterk R.H."/>
            <person name="Lee C."/>
            <person name="Westerfield M."/>
            <person name="de Jong P.J."/>
            <person name="Zon L.I."/>
            <person name="Postlethwait J.H."/>
            <person name="Nusslein-Volhard C."/>
            <person name="Hubbard T.J."/>
            <person name="Roest Crollius H."/>
            <person name="Rogers J."/>
            <person name="Stemple D.L."/>
        </authorList>
    </citation>
    <scope>NUCLEOTIDE SEQUENCE [LARGE SCALE GENOMIC DNA]</scope>
    <source>
        <strain evidence="12">Tuebingen</strain>
    </source>
</reference>
<dbReference type="Pfam" id="PF00822">
    <property type="entry name" value="PMP22_Claudin"/>
    <property type="match status" value="1"/>
</dbReference>
<gene>
    <name evidence="14 15 16" type="primary">cldn10d</name>
</gene>
<evidence type="ECO:0000256" key="11">
    <source>
        <dbReference type="SAM" id="Phobius"/>
    </source>
</evidence>
<dbReference type="GO" id="GO:0005886">
    <property type="term" value="C:plasma membrane"/>
    <property type="evidence" value="ECO:0000318"/>
    <property type="project" value="GO_Central"/>
</dbReference>
<dbReference type="Ensembl" id="ENSDART00000081866.5">
    <property type="protein sequence ID" value="ENSDARP00000076305.4"/>
    <property type="gene ID" value="ENSDARG00000058906.5"/>
</dbReference>
<keyword evidence="4" id="KW-0796">Tight junction</keyword>
<dbReference type="ZFIN" id="ZDB-GENE-120215-133">
    <property type="gene designation" value="cldn10d"/>
</dbReference>
<accession>A0A8N7T7D3</accession>
<feature type="compositionally biased region" description="Basic residues" evidence="10">
    <location>
        <begin position="234"/>
        <end position="246"/>
    </location>
</feature>
<keyword evidence="8 11" id="KW-1133">Transmembrane helix</keyword>
<name>A0A8N7T7D3_DANRE</name>
<dbReference type="InterPro" id="IPR006187">
    <property type="entry name" value="Claudin"/>
</dbReference>
<dbReference type="InterPro" id="IPR004031">
    <property type="entry name" value="PMP22/EMP/MP20/Claudin"/>
</dbReference>
<dbReference type="PROSITE" id="PS01346">
    <property type="entry name" value="CLAUDIN"/>
    <property type="match status" value="1"/>
</dbReference>
<dbReference type="GeneTree" id="ENSGT00940000155232"/>
<dbReference type="OrthoDB" id="9936647at2759"/>
<dbReference type="KEGG" id="dre:563994"/>
<dbReference type="eggNOG" id="ENOG502QWMH">
    <property type="taxonomic scope" value="Eukaryota"/>
</dbReference>
<evidence type="ECO:0000313" key="12">
    <source>
        <dbReference type="Ensembl" id="ENSDARP00000076305"/>
    </source>
</evidence>
<evidence type="ECO:0000256" key="5">
    <source>
        <dbReference type="ARBA" id="ARBA00022475"/>
    </source>
</evidence>
<keyword evidence="7" id="KW-0965">Cell junction</keyword>
<evidence type="ECO:0000256" key="9">
    <source>
        <dbReference type="ARBA" id="ARBA00023136"/>
    </source>
</evidence>
<dbReference type="EMBL" id="BX663606">
    <property type="status" value="NOT_ANNOTATED_CDS"/>
    <property type="molecule type" value="Genomic_DNA"/>
</dbReference>
<proteinExistence type="inferred from homology"/>
<dbReference type="AGR" id="ZFIN:ZDB-GENE-120215-133"/>
<evidence type="ECO:0000256" key="2">
    <source>
        <dbReference type="ARBA" id="ARBA00004651"/>
    </source>
</evidence>
<evidence type="ECO:0000256" key="6">
    <source>
        <dbReference type="ARBA" id="ARBA00022692"/>
    </source>
</evidence>
<evidence type="ECO:0000313" key="14">
    <source>
        <dbReference type="RefSeq" id="XP_021332664.1"/>
    </source>
</evidence>
<keyword evidence="5" id="KW-1003">Cell membrane</keyword>
<dbReference type="PaxDb" id="7955-ENSDARP00000076305"/>
<feature type="transmembrane region" description="Helical" evidence="11">
    <location>
        <begin position="12"/>
        <end position="35"/>
    </location>
</feature>
<reference evidence="14 15" key="3">
    <citation type="submission" date="2025-04" db="UniProtKB">
        <authorList>
            <consortium name="RefSeq"/>
        </authorList>
    </citation>
    <scope>IDENTIFICATION</scope>
    <source>
        <strain evidence="14 15">Tuebingen</strain>
    </source>
</reference>
<dbReference type="SMR" id="A0A8N7T7D3"/>
<keyword evidence="9 11" id="KW-0472">Membrane</keyword>
<feature type="transmembrane region" description="Helical" evidence="11">
    <location>
        <begin position="162"/>
        <end position="186"/>
    </location>
</feature>
<feature type="region of interest" description="Disordered" evidence="10">
    <location>
        <begin position="226"/>
        <end position="261"/>
    </location>
</feature>
<dbReference type="CTD" id="563994"/>
<dbReference type="GeneID" id="563994"/>
<evidence type="ECO:0000256" key="3">
    <source>
        <dbReference type="ARBA" id="ARBA00008295"/>
    </source>
</evidence>
<comment type="similarity">
    <text evidence="3">Belongs to the claudin family.</text>
</comment>
<dbReference type="GO" id="GO:0070830">
    <property type="term" value="P:bicellular tight junction assembly"/>
    <property type="evidence" value="ECO:0000318"/>
    <property type="project" value="GO_Central"/>
</dbReference>
<evidence type="ECO:0000256" key="8">
    <source>
        <dbReference type="ARBA" id="ARBA00022989"/>
    </source>
</evidence>
<dbReference type="Proteomes" id="UP000000437">
    <property type="component" value="Chromosome 6"/>
</dbReference>
<dbReference type="HOGENOM" id="CLU_076370_0_1_1"/>
<protein>
    <submittedName>
        <fullName evidence="14 15">Claudin-10</fullName>
    </submittedName>
    <submittedName>
        <fullName evidence="12">Si:ch211-181l5.2</fullName>
    </submittedName>
</protein>
<keyword evidence="6 11" id="KW-0812">Transmembrane</keyword>
<dbReference type="GO" id="GO:0007155">
    <property type="term" value="P:cell adhesion"/>
    <property type="evidence" value="ECO:0000318"/>
    <property type="project" value="GO_Central"/>
</dbReference>
<organism evidence="13 15">
    <name type="scientific">Danio rerio</name>
    <name type="common">Zebrafish</name>
    <name type="synonym">Brachydanio rerio</name>
    <dbReference type="NCBI Taxonomy" id="7955"/>
    <lineage>
        <taxon>Eukaryota</taxon>
        <taxon>Metazoa</taxon>
        <taxon>Chordata</taxon>
        <taxon>Craniata</taxon>
        <taxon>Vertebrata</taxon>
        <taxon>Euteleostomi</taxon>
        <taxon>Actinopterygii</taxon>
        <taxon>Neopterygii</taxon>
        <taxon>Teleostei</taxon>
        <taxon>Ostariophysi</taxon>
        <taxon>Cypriniformes</taxon>
        <taxon>Danionidae</taxon>
        <taxon>Danioninae</taxon>
        <taxon>Danio</taxon>
    </lineage>
</organism>
<sequence>MASRTVIMYVEIACFVSCLSGWVLICSTMVTEYWIVSESAEVVLAAGDFYSNLWMDCVSDATGASDCKYFPSMMDLPAFLHISRALAVIAVIFGFWGAVLTLIGMKCTKIGGSELVNARITFAAALTYMASGLSGMTVYSWWGEKSRSEYLDPYYLDLKYELGAALFIGWGGSCLIIGGSGVMGYFSGKEAFPQSFSKQFRKPPTYLTARTRRTYMMGSRPTTVVIPPSQQSYSKRRASRVSRASRGRTETQESQSSRSVRPAWPLLDSVV</sequence>
<dbReference type="GO" id="GO:0005923">
    <property type="term" value="C:bicellular tight junction"/>
    <property type="evidence" value="ECO:0000318"/>
    <property type="project" value="GO_Central"/>
</dbReference>
<accession>F1QWK3</accession>
<evidence type="ECO:0000256" key="7">
    <source>
        <dbReference type="ARBA" id="ARBA00022949"/>
    </source>
</evidence>
<dbReference type="PRINTS" id="PR01077">
    <property type="entry name" value="CLAUDIN"/>
</dbReference>
<dbReference type="Bgee" id="ENSDARG00000058906">
    <property type="expression patterns" value="Expressed in spleen and 4 other cell types or tissues"/>
</dbReference>
<dbReference type="AlphaFoldDB" id="A0A8N7T7D3"/>
<dbReference type="GO" id="GO:0005198">
    <property type="term" value="F:structural molecule activity"/>
    <property type="evidence" value="ECO:0007669"/>
    <property type="project" value="InterPro"/>
</dbReference>
<dbReference type="InterPro" id="IPR017974">
    <property type="entry name" value="Claudin_CS"/>
</dbReference>
<evidence type="ECO:0000313" key="13">
    <source>
        <dbReference type="Proteomes" id="UP000000437"/>
    </source>
</evidence>
<dbReference type="STRING" id="7955.ENSDARP00000076305"/>
<dbReference type="Gene3D" id="1.20.140.150">
    <property type="match status" value="1"/>
</dbReference>
<evidence type="ECO:0000313" key="16">
    <source>
        <dbReference type="ZFIN" id="ZDB-GENE-120215-133"/>
    </source>
</evidence>
<evidence type="ECO:0000256" key="4">
    <source>
        <dbReference type="ARBA" id="ARBA00022427"/>
    </source>
</evidence>
<dbReference type="PANTHER" id="PTHR12002">
    <property type="entry name" value="CLAUDIN"/>
    <property type="match status" value="1"/>
</dbReference>